<sequence>MSIVQTLKQATRTQYRRQPGGLDSLELRGSNYGALNLYKKQTASPTGIVDNALKTALEQSFGNTVQVPVIDWINPTIGNVRTCNVQVGGLTTKLVEFTAVTMTFGFPMIRSQFKNNSISEADYFFRMFEARRLAALELLDTWAVDHLDDNKNQYFPTEILQYYPEANDALQVPGDKEERIEFYNQIRSILSTMDLTGNPDVVTNPMAMGDIRTVLGAGTTDAGDLSYVLASVGSFFESNRVVAGPGNRAAMYLVGNNAVGIVTRIDPDCETGVQHGGSENPVREWTKQDVPGIGTMGLYYRADCSDQSALLAAQNLQGLTRTSVESFEWSIDVFFIKAYNSDVAGRFFPIIKVEQKTAA</sequence>
<gene>
    <name evidence="1" type="ORF">H4317_11125</name>
</gene>
<dbReference type="Proteomes" id="UP000515489">
    <property type="component" value="Chromosome"/>
</dbReference>
<evidence type="ECO:0000313" key="1">
    <source>
        <dbReference type="EMBL" id="QNH60743.1"/>
    </source>
</evidence>
<evidence type="ECO:0008006" key="3">
    <source>
        <dbReference type="Google" id="ProtNLM"/>
    </source>
</evidence>
<protein>
    <recommendedName>
        <fullName evidence="3">Capsid protein</fullName>
    </recommendedName>
</protein>
<accession>A0A7G7W300</accession>
<organism evidence="1 2">
    <name type="scientific">Hymenobacter sediminicola</name>
    <dbReference type="NCBI Taxonomy" id="2761579"/>
    <lineage>
        <taxon>Bacteria</taxon>
        <taxon>Pseudomonadati</taxon>
        <taxon>Bacteroidota</taxon>
        <taxon>Cytophagia</taxon>
        <taxon>Cytophagales</taxon>
        <taxon>Hymenobacteraceae</taxon>
        <taxon>Hymenobacter</taxon>
    </lineage>
</organism>
<dbReference type="AlphaFoldDB" id="A0A7G7W300"/>
<dbReference type="EMBL" id="CP060202">
    <property type="protein sequence ID" value="QNH60743.1"/>
    <property type="molecule type" value="Genomic_DNA"/>
</dbReference>
<dbReference type="KEGG" id="hsk:H4317_11125"/>
<proteinExistence type="predicted"/>
<evidence type="ECO:0000313" key="2">
    <source>
        <dbReference type="Proteomes" id="UP000515489"/>
    </source>
</evidence>
<keyword evidence="2" id="KW-1185">Reference proteome</keyword>
<dbReference type="RefSeq" id="WP_185886674.1">
    <property type="nucleotide sequence ID" value="NZ_CP060202.1"/>
</dbReference>
<name>A0A7G7W300_9BACT</name>
<reference evidence="1 2" key="1">
    <citation type="submission" date="2020-08" db="EMBL/GenBank/DDBJ databases">
        <title>Hymenobacter sp. S2-20-2 genome sequencing.</title>
        <authorList>
            <person name="Jin L."/>
        </authorList>
    </citation>
    <scope>NUCLEOTIDE SEQUENCE [LARGE SCALE GENOMIC DNA]</scope>
    <source>
        <strain evidence="1 2">S2-20-2</strain>
    </source>
</reference>